<feature type="signal peptide" evidence="4">
    <location>
        <begin position="1"/>
        <end position="19"/>
    </location>
</feature>
<evidence type="ECO:0000256" key="3">
    <source>
        <dbReference type="ARBA" id="ARBA00043265"/>
    </source>
</evidence>
<protein>
    <recommendedName>
        <fullName evidence="5">Immunoglobulin V-set domain-containing protein</fullName>
    </recommendedName>
</protein>
<dbReference type="Gene3D" id="2.60.40.10">
    <property type="entry name" value="Immunoglobulins"/>
    <property type="match status" value="1"/>
</dbReference>
<proteinExistence type="predicted"/>
<keyword evidence="2" id="KW-1064">Adaptive immunity</keyword>
<organism evidence="6 7">
    <name type="scientific">Eleutherodactylus coqui</name>
    <name type="common">Puerto Rican coqui</name>
    <dbReference type="NCBI Taxonomy" id="57060"/>
    <lineage>
        <taxon>Eukaryota</taxon>
        <taxon>Metazoa</taxon>
        <taxon>Chordata</taxon>
        <taxon>Craniata</taxon>
        <taxon>Vertebrata</taxon>
        <taxon>Euteleostomi</taxon>
        <taxon>Amphibia</taxon>
        <taxon>Batrachia</taxon>
        <taxon>Anura</taxon>
        <taxon>Neobatrachia</taxon>
        <taxon>Hyloidea</taxon>
        <taxon>Eleutherodactylidae</taxon>
        <taxon>Eleutherodactylinae</taxon>
        <taxon>Eleutherodactylus</taxon>
        <taxon>Eleutherodactylus</taxon>
    </lineage>
</organism>
<dbReference type="InterPro" id="IPR050199">
    <property type="entry name" value="IgHV"/>
</dbReference>
<evidence type="ECO:0000313" key="6">
    <source>
        <dbReference type="EMBL" id="KAG9463512.1"/>
    </source>
</evidence>
<name>A0A8J6E888_ELECQ</name>
<dbReference type="EMBL" id="WNTK01006586">
    <property type="protein sequence ID" value="KAG9463512.1"/>
    <property type="molecule type" value="Genomic_DNA"/>
</dbReference>
<gene>
    <name evidence="6" type="ORF">GDO78_021582</name>
</gene>
<dbReference type="OrthoDB" id="6427221at2759"/>
<reference evidence="6" key="1">
    <citation type="thesis" date="2020" institute="ProQuest LLC" country="789 East Eisenhower Parkway, Ann Arbor, MI, USA">
        <title>Comparative Genomics and Chromosome Evolution.</title>
        <authorList>
            <person name="Mudd A.B."/>
        </authorList>
    </citation>
    <scope>NUCLEOTIDE SEQUENCE</scope>
    <source>
        <strain evidence="6">HN-11 Male</strain>
        <tissue evidence="6">Kidney and liver</tissue>
    </source>
</reference>
<feature type="chain" id="PRO_5035322490" description="Immunoglobulin V-set domain-containing protein" evidence="4">
    <location>
        <begin position="20"/>
        <end position="124"/>
    </location>
</feature>
<feature type="non-terminal residue" evidence="6">
    <location>
        <position position="1"/>
    </location>
</feature>
<keyword evidence="4" id="KW-0732">Signal</keyword>
<dbReference type="InterPro" id="IPR013106">
    <property type="entry name" value="Ig_V-set"/>
</dbReference>
<keyword evidence="1" id="KW-0391">Immunity</keyword>
<evidence type="ECO:0000259" key="5">
    <source>
        <dbReference type="SMART" id="SM00406"/>
    </source>
</evidence>
<evidence type="ECO:0000256" key="2">
    <source>
        <dbReference type="ARBA" id="ARBA00023130"/>
    </source>
</evidence>
<evidence type="ECO:0000256" key="4">
    <source>
        <dbReference type="SAM" id="SignalP"/>
    </source>
</evidence>
<dbReference type="GO" id="GO:0002250">
    <property type="term" value="P:adaptive immune response"/>
    <property type="evidence" value="ECO:0007669"/>
    <property type="project" value="UniProtKB-KW"/>
</dbReference>
<dbReference type="GO" id="GO:0005576">
    <property type="term" value="C:extracellular region"/>
    <property type="evidence" value="ECO:0007669"/>
    <property type="project" value="UniProtKB-ARBA"/>
</dbReference>
<accession>A0A8J6E888</accession>
<dbReference type="PANTHER" id="PTHR23266">
    <property type="entry name" value="IMMUNOGLOBULIN HEAVY CHAIN"/>
    <property type="match status" value="1"/>
</dbReference>
<dbReference type="Proteomes" id="UP000770717">
    <property type="component" value="Unassembled WGS sequence"/>
</dbReference>
<feature type="domain" description="Immunoglobulin V-set" evidence="5">
    <location>
        <begin position="36"/>
        <end position="119"/>
    </location>
</feature>
<comment type="caution">
    <text evidence="6">The sequence shown here is derived from an EMBL/GenBank/DDBJ whole genome shotgun (WGS) entry which is preliminary data.</text>
</comment>
<keyword evidence="3" id="KW-1280">Immunoglobulin</keyword>
<evidence type="ECO:0000256" key="1">
    <source>
        <dbReference type="ARBA" id="ARBA00022859"/>
    </source>
</evidence>
<dbReference type="SMART" id="SM00406">
    <property type="entry name" value="IGv"/>
    <property type="match status" value="1"/>
</dbReference>
<dbReference type="AlphaFoldDB" id="A0A8J6E888"/>
<evidence type="ECO:0000313" key="7">
    <source>
        <dbReference type="Proteomes" id="UP000770717"/>
    </source>
</evidence>
<dbReference type="InterPro" id="IPR013783">
    <property type="entry name" value="Ig-like_fold"/>
</dbReference>
<sequence>MKTLLWLLSALLSLQCVAAQISLEVSVPGTVKPKETLEMTCKVSGASLTDRTNMHCVNWVRQPDGKGLEWLGAICHDNAITYAESLQGRLTLTRDTNKGEVYAKLTGAKPEESGKYYATKDSHS</sequence>
<dbReference type="GO" id="GO:0019814">
    <property type="term" value="C:immunoglobulin complex"/>
    <property type="evidence" value="ECO:0007669"/>
    <property type="project" value="UniProtKB-KW"/>
</dbReference>
<keyword evidence="7" id="KW-1185">Reference proteome</keyword>
<dbReference type="InterPro" id="IPR036179">
    <property type="entry name" value="Ig-like_dom_sf"/>
</dbReference>
<dbReference type="SUPFAM" id="SSF48726">
    <property type="entry name" value="Immunoglobulin"/>
    <property type="match status" value="1"/>
</dbReference>